<evidence type="ECO:0000256" key="10">
    <source>
        <dbReference type="RuleBase" id="RU000488"/>
    </source>
</evidence>
<sequence length="299" mass="33395">MPFDAYNVVASSTAALVARVCTHPLDTVKTRLQVSLGTRVTVLGAAKDILHKESFTAFYRGLPVALTFSVPGLSVYLTTYDFVKANISHIKGFGEEKAANHMFSGLCAEVLSGLFWTPMEVMKNRLQIIERAKLPVKKNMLPTTAELSGSDTLRLAREIYGRDGLRGFYQGYWITLGVFVPHTMIYFVTYEKLKTWISSYKQRGISGAEEALTPWVYVLSSAGACSIAAAISNTLDVVKTRWQVANRQGELKSSWQLAKHMWLKEGGFKAFTRGMFARVIWATPNAVISMTVYELLKRR</sequence>
<dbReference type="PANTHER" id="PTHR45758:SF3">
    <property type="entry name" value="MITOCHONDRIAL SUBSTRATE CARRIER FAMILY PROTEIN E"/>
    <property type="match status" value="1"/>
</dbReference>
<evidence type="ECO:0000313" key="13">
    <source>
        <dbReference type="Proteomes" id="UP001479436"/>
    </source>
</evidence>
<gene>
    <name evidence="12" type="ORF">K7432_009114</name>
</gene>
<comment type="subcellular location">
    <subcellularLocation>
        <location evidence="1">Mitochondrion membrane</location>
        <topology evidence="1">Multi-pass membrane protein</topology>
    </subcellularLocation>
</comment>
<dbReference type="PROSITE" id="PS50920">
    <property type="entry name" value="SOLCAR"/>
    <property type="match status" value="3"/>
</dbReference>
<evidence type="ECO:0000256" key="7">
    <source>
        <dbReference type="ARBA" id="ARBA00023128"/>
    </source>
</evidence>
<feature type="repeat" description="Solcar" evidence="9">
    <location>
        <begin position="212"/>
        <end position="299"/>
    </location>
</feature>
<dbReference type="Pfam" id="PF00153">
    <property type="entry name" value="Mito_carr"/>
    <property type="match status" value="3"/>
</dbReference>
<organism evidence="12 13">
    <name type="scientific">Basidiobolus ranarum</name>
    <dbReference type="NCBI Taxonomy" id="34480"/>
    <lineage>
        <taxon>Eukaryota</taxon>
        <taxon>Fungi</taxon>
        <taxon>Fungi incertae sedis</taxon>
        <taxon>Zoopagomycota</taxon>
        <taxon>Entomophthoromycotina</taxon>
        <taxon>Basidiobolomycetes</taxon>
        <taxon>Basidiobolales</taxon>
        <taxon>Basidiobolaceae</taxon>
        <taxon>Basidiobolus</taxon>
    </lineage>
</organism>
<comment type="caution">
    <text evidence="12">The sequence shown here is derived from an EMBL/GenBank/DDBJ whole genome shotgun (WGS) entry which is preliminary data.</text>
</comment>
<comment type="similarity">
    <text evidence="2 10">Belongs to the mitochondrial carrier (TC 2.A.29) family.</text>
</comment>
<reference evidence="12 13" key="1">
    <citation type="submission" date="2023-04" db="EMBL/GenBank/DDBJ databases">
        <title>Genome of Basidiobolus ranarum AG-B5.</title>
        <authorList>
            <person name="Stajich J.E."/>
            <person name="Carter-House D."/>
            <person name="Gryganskyi A."/>
        </authorList>
    </citation>
    <scope>NUCLEOTIDE SEQUENCE [LARGE SCALE GENOMIC DNA]</scope>
    <source>
        <strain evidence="12 13">AG-B5</strain>
    </source>
</reference>
<dbReference type="InterPro" id="IPR023395">
    <property type="entry name" value="MCP_dom_sf"/>
</dbReference>
<evidence type="ECO:0000256" key="4">
    <source>
        <dbReference type="ARBA" id="ARBA00022692"/>
    </source>
</evidence>
<evidence type="ECO:0000256" key="3">
    <source>
        <dbReference type="ARBA" id="ARBA00022448"/>
    </source>
</evidence>
<keyword evidence="8 9" id="KW-0472">Membrane</keyword>
<dbReference type="SUPFAM" id="SSF103506">
    <property type="entry name" value="Mitochondrial carrier"/>
    <property type="match status" value="1"/>
</dbReference>
<evidence type="ECO:0000256" key="9">
    <source>
        <dbReference type="PROSITE-ProRule" id="PRU00282"/>
    </source>
</evidence>
<evidence type="ECO:0000256" key="11">
    <source>
        <dbReference type="SAM" id="Phobius"/>
    </source>
</evidence>
<keyword evidence="13" id="KW-1185">Reference proteome</keyword>
<keyword evidence="6 11" id="KW-1133">Transmembrane helix</keyword>
<evidence type="ECO:0000256" key="2">
    <source>
        <dbReference type="ARBA" id="ARBA00006375"/>
    </source>
</evidence>
<feature type="transmembrane region" description="Helical" evidence="11">
    <location>
        <begin position="171"/>
        <end position="190"/>
    </location>
</feature>
<keyword evidence="4 9" id="KW-0812">Transmembrane</keyword>
<keyword evidence="3 10" id="KW-0813">Transport</keyword>
<dbReference type="PANTHER" id="PTHR45758">
    <property type="entry name" value="MITOFERRIN-1-RELATED"/>
    <property type="match status" value="1"/>
</dbReference>
<dbReference type="InterPro" id="IPR018108">
    <property type="entry name" value="MCP_transmembrane"/>
</dbReference>
<evidence type="ECO:0008006" key="14">
    <source>
        <dbReference type="Google" id="ProtNLM"/>
    </source>
</evidence>
<evidence type="ECO:0000256" key="1">
    <source>
        <dbReference type="ARBA" id="ARBA00004225"/>
    </source>
</evidence>
<feature type="repeat" description="Solcar" evidence="9">
    <location>
        <begin position="96"/>
        <end position="196"/>
    </location>
</feature>
<protein>
    <recommendedName>
        <fullName evidence="14">Mitochondrial carrier</fullName>
    </recommendedName>
</protein>
<evidence type="ECO:0000313" key="12">
    <source>
        <dbReference type="EMBL" id="KAK9763860.1"/>
    </source>
</evidence>
<dbReference type="EMBL" id="JASJQH010000542">
    <property type="protein sequence ID" value="KAK9763860.1"/>
    <property type="molecule type" value="Genomic_DNA"/>
</dbReference>
<feature type="transmembrane region" description="Helical" evidence="11">
    <location>
        <begin position="275"/>
        <end position="296"/>
    </location>
</feature>
<evidence type="ECO:0000256" key="6">
    <source>
        <dbReference type="ARBA" id="ARBA00022989"/>
    </source>
</evidence>
<feature type="repeat" description="Solcar" evidence="9">
    <location>
        <begin position="2"/>
        <end position="86"/>
    </location>
</feature>
<evidence type="ECO:0000256" key="5">
    <source>
        <dbReference type="ARBA" id="ARBA00022737"/>
    </source>
</evidence>
<dbReference type="Gene3D" id="1.50.40.10">
    <property type="entry name" value="Mitochondrial carrier domain"/>
    <property type="match status" value="1"/>
</dbReference>
<evidence type="ECO:0000256" key="8">
    <source>
        <dbReference type="ARBA" id="ARBA00023136"/>
    </source>
</evidence>
<keyword evidence="7" id="KW-0496">Mitochondrion</keyword>
<dbReference type="PRINTS" id="PR00926">
    <property type="entry name" value="MITOCARRIER"/>
</dbReference>
<proteinExistence type="inferred from homology"/>
<dbReference type="Proteomes" id="UP001479436">
    <property type="component" value="Unassembled WGS sequence"/>
</dbReference>
<keyword evidence="5" id="KW-0677">Repeat</keyword>
<feature type="transmembrane region" description="Helical" evidence="11">
    <location>
        <begin position="211"/>
        <end position="231"/>
    </location>
</feature>
<accession>A0ABR2WQS1</accession>
<name>A0ABR2WQS1_9FUNG</name>
<dbReference type="InterPro" id="IPR002067">
    <property type="entry name" value="MCP"/>
</dbReference>